<dbReference type="AlphaFoldDB" id="A0A5D4JMU0"/>
<evidence type="ECO:0000313" key="2">
    <source>
        <dbReference type="Proteomes" id="UP000323242"/>
    </source>
</evidence>
<organism evidence="1 2">
    <name type="scientific">Streptomyces parvus</name>
    <dbReference type="NCBI Taxonomy" id="66428"/>
    <lineage>
        <taxon>Bacteria</taxon>
        <taxon>Bacillati</taxon>
        <taxon>Actinomycetota</taxon>
        <taxon>Actinomycetes</taxon>
        <taxon>Kitasatosporales</taxon>
        <taxon>Streptomycetaceae</taxon>
        <taxon>Streptomyces</taxon>
    </lineage>
</organism>
<dbReference type="EMBL" id="VSZQ01000019">
    <property type="protein sequence ID" value="TYR65560.1"/>
    <property type="molecule type" value="Genomic_DNA"/>
</dbReference>
<accession>A0A5D4JMU0</accession>
<gene>
    <name evidence="1" type="ORF">FY004_05505</name>
</gene>
<sequence length="693" mass="75398">MGNSGGAATHSGVDFQQRIAAYAMAHMLCGLEFAAFGRAAATEITELRFETADEIDDLVVVGPDRRLFVQAKNTLSLSDAPGSEFGSVLAQFVAQYVSDDRPGDVYVLATSQGASGRIRKELRKVTDAARLNAAGGQSLPLTAPEQDVLTKTQDIIRSHYLARTRKDITELDLQRIMARIHVSALDLAEGGSQESAILLVLGSRVAVPANLLWANMIAFGVSLARDRHALDVAAVQDRFGTYLGPSSQDQPTPAPGPITAELVADLPFGWDVVLAKSPYPECDFIVTDIMRFDEAGAKRHTFSAGQVLIGGREPWEVVGRWSTWAGCDRHMEAHADDYEDKRVAVLAADLPQDPNQSAAALAHAAHCARLAAAHEDPYACRHCGDPISEDGAPLVEIDEEGQPEDVGLVHQACLTPTDRVLGMVDAAIFRNHHRLRNFDYAGWLAALRGGQGMFGALAESQVKHSPILWKSAYDDFSLGKWCVRMILEDGGTTYTTDRGQVPRMSADRAAQEAEKMNRALAEAREKGDPLCYTPSKAEWGSYSRLLAQGHDPIPCTNAEVVPYTQAIGEAYSTCERYYTPLAYLVDAETGEPVVVEGVISLLTDPWNLGSFLKNWERAGIELPEFTVSALLTDEQFDRFVRLTMTRGQGVIVDPRLALDGSLVSGFWVTSFEQLLYEAEQDRATAEGAMPGES</sequence>
<proteinExistence type="predicted"/>
<protein>
    <submittedName>
        <fullName evidence="1">Uncharacterized protein</fullName>
    </submittedName>
</protein>
<keyword evidence="2" id="KW-1185">Reference proteome</keyword>
<dbReference type="Proteomes" id="UP000323242">
    <property type="component" value="Unassembled WGS sequence"/>
</dbReference>
<name>A0A5D4JMU0_9ACTN</name>
<dbReference type="RefSeq" id="WP_148901645.1">
    <property type="nucleotide sequence ID" value="NZ_VSZQ01000019.1"/>
</dbReference>
<comment type="caution">
    <text evidence="1">The sequence shown here is derived from an EMBL/GenBank/DDBJ whole genome shotgun (WGS) entry which is preliminary data.</text>
</comment>
<reference evidence="1 2" key="1">
    <citation type="submission" date="2019-08" db="EMBL/GenBank/DDBJ databases">
        <title>Draft genome for granaticin producer strain Streptomyces parvus C05.</title>
        <authorList>
            <person name="Gonzalez-Pimentel J.L."/>
        </authorList>
    </citation>
    <scope>NUCLEOTIDE SEQUENCE [LARGE SCALE GENOMIC DNA]</scope>
    <source>
        <strain evidence="1 2">C05</strain>
    </source>
</reference>
<evidence type="ECO:0000313" key="1">
    <source>
        <dbReference type="EMBL" id="TYR65560.1"/>
    </source>
</evidence>